<name>A0A1M4SU94_9BACT</name>
<accession>A0A1M4SU94</accession>
<evidence type="ECO:0000256" key="1">
    <source>
        <dbReference type="ARBA" id="ARBA00022723"/>
    </source>
</evidence>
<sequence length="158" mass="17869">MNNEFEPKIVAFVCNWCTYAGADLTGTSRIKYASNVKIVRFPCTGRIDFMLLLKAFANGSDGIIVSGCHPNDCHYTSGNFHARRRWILFRSLLDFMGIDVNRIRFAWVSAAEGAKWADIVNDTVSTIREMGPYTEYRKAASFLAENEVELAKEMEVPQ</sequence>
<organism evidence="6 7">
    <name type="scientific">Dysgonomonas macrotermitis</name>
    <dbReference type="NCBI Taxonomy" id="1346286"/>
    <lineage>
        <taxon>Bacteria</taxon>
        <taxon>Pseudomonadati</taxon>
        <taxon>Bacteroidota</taxon>
        <taxon>Bacteroidia</taxon>
        <taxon>Bacteroidales</taxon>
        <taxon>Dysgonomonadaceae</taxon>
        <taxon>Dysgonomonas</taxon>
    </lineage>
</organism>
<gene>
    <name evidence="6" type="ORF">SAMN05444362_101152</name>
</gene>
<keyword evidence="1" id="KW-0479">Metal-binding</keyword>
<dbReference type="STRING" id="1346286.SAMN05444362_101152"/>
<evidence type="ECO:0000256" key="2">
    <source>
        <dbReference type="ARBA" id="ARBA00023002"/>
    </source>
</evidence>
<reference evidence="7" key="1">
    <citation type="submission" date="2016-11" db="EMBL/GenBank/DDBJ databases">
        <authorList>
            <person name="Varghese N."/>
            <person name="Submissions S."/>
        </authorList>
    </citation>
    <scope>NUCLEOTIDE SEQUENCE [LARGE SCALE GENOMIC DNA]</scope>
    <source>
        <strain evidence="7">DSM 27370</strain>
    </source>
</reference>
<keyword evidence="3" id="KW-0408">Iron</keyword>
<dbReference type="AlphaFoldDB" id="A0A1M4SU94"/>
<dbReference type="EMBL" id="FQUC01000001">
    <property type="protein sequence ID" value="SHE35739.1"/>
    <property type="molecule type" value="Genomic_DNA"/>
</dbReference>
<dbReference type="OrthoDB" id="9785566at2"/>
<keyword evidence="2" id="KW-0560">Oxidoreductase</keyword>
<proteinExistence type="predicted"/>
<dbReference type="GO" id="GO:0046872">
    <property type="term" value="F:metal ion binding"/>
    <property type="evidence" value="ECO:0007669"/>
    <property type="project" value="UniProtKB-KW"/>
</dbReference>
<dbReference type="GO" id="GO:0016491">
    <property type="term" value="F:oxidoreductase activity"/>
    <property type="evidence" value="ECO:0007669"/>
    <property type="project" value="UniProtKB-KW"/>
</dbReference>
<protein>
    <submittedName>
        <fullName evidence="6">Coenzyme F420-reducing hydrogenase, delta subunit</fullName>
    </submittedName>
</protein>
<dbReference type="Pfam" id="PF02662">
    <property type="entry name" value="FlpD"/>
    <property type="match status" value="1"/>
</dbReference>
<keyword evidence="7" id="KW-1185">Reference proteome</keyword>
<evidence type="ECO:0000313" key="6">
    <source>
        <dbReference type="EMBL" id="SHE35739.1"/>
    </source>
</evidence>
<evidence type="ECO:0000256" key="4">
    <source>
        <dbReference type="ARBA" id="ARBA00023014"/>
    </source>
</evidence>
<keyword evidence="4" id="KW-0411">Iron-sulfur</keyword>
<dbReference type="Proteomes" id="UP000184480">
    <property type="component" value="Unassembled WGS sequence"/>
</dbReference>
<dbReference type="InterPro" id="IPR003813">
    <property type="entry name" value="MvhD/FlpD"/>
</dbReference>
<evidence type="ECO:0000256" key="3">
    <source>
        <dbReference type="ARBA" id="ARBA00023004"/>
    </source>
</evidence>
<feature type="domain" description="F420-non-reducing hydrogenase iron-sulfur subunit D" evidence="5">
    <location>
        <begin position="9"/>
        <end position="131"/>
    </location>
</feature>
<dbReference type="RefSeq" id="WP_062175262.1">
    <property type="nucleotide sequence ID" value="NZ_BBXL01000001.1"/>
</dbReference>
<evidence type="ECO:0000313" key="7">
    <source>
        <dbReference type="Proteomes" id="UP000184480"/>
    </source>
</evidence>
<evidence type="ECO:0000259" key="5">
    <source>
        <dbReference type="Pfam" id="PF02662"/>
    </source>
</evidence>
<dbReference type="GO" id="GO:0051536">
    <property type="term" value="F:iron-sulfur cluster binding"/>
    <property type="evidence" value="ECO:0007669"/>
    <property type="project" value="UniProtKB-KW"/>
</dbReference>